<proteinExistence type="predicted"/>
<dbReference type="Pfam" id="PF07430">
    <property type="entry name" value="PP1"/>
    <property type="match status" value="1"/>
</dbReference>
<gene>
    <name evidence="2" type="ORF">SDJN03_00884</name>
</gene>
<dbReference type="Proteomes" id="UP000685013">
    <property type="component" value="Chromosome 1"/>
</dbReference>
<keyword evidence="3" id="KW-1185">Reference proteome</keyword>
<evidence type="ECO:0000259" key="1">
    <source>
        <dbReference type="Pfam" id="PF07430"/>
    </source>
</evidence>
<accession>A0AAV6P749</accession>
<dbReference type="InterPro" id="IPR009994">
    <property type="entry name" value="PP1"/>
</dbReference>
<sequence length="126" mass="14789">MTIGLNLGINLGFFDHHGRPRLGHHCHGKWVEIPNLDSPCMQEISRFAVEEYNHRYRKNLTYQFIYAAWYLEVDARSVKYRLHIQVAKEMNMEETRASSKQRSKIDLASDTRHVMDGATRPMSRVI</sequence>
<organism evidence="2 3">
    <name type="scientific">Cucurbita argyrosperma subsp. sororia</name>
    <dbReference type="NCBI Taxonomy" id="37648"/>
    <lineage>
        <taxon>Eukaryota</taxon>
        <taxon>Viridiplantae</taxon>
        <taxon>Streptophyta</taxon>
        <taxon>Embryophyta</taxon>
        <taxon>Tracheophyta</taxon>
        <taxon>Spermatophyta</taxon>
        <taxon>Magnoliopsida</taxon>
        <taxon>eudicotyledons</taxon>
        <taxon>Gunneridae</taxon>
        <taxon>Pentapetalae</taxon>
        <taxon>rosids</taxon>
        <taxon>fabids</taxon>
        <taxon>Cucurbitales</taxon>
        <taxon>Cucurbitaceae</taxon>
        <taxon>Cucurbiteae</taxon>
        <taxon>Cucurbita</taxon>
    </lineage>
</organism>
<name>A0AAV6P749_9ROSI</name>
<comment type="caution">
    <text evidence="2">The sequence shown here is derived from an EMBL/GenBank/DDBJ whole genome shotgun (WGS) entry which is preliminary data.</text>
</comment>
<evidence type="ECO:0000313" key="2">
    <source>
        <dbReference type="EMBL" id="KAG6607542.1"/>
    </source>
</evidence>
<reference evidence="2 3" key="1">
    <citation type="journal article" date="2021" name="Hortic Res">
        <title>The domestication of Cucurbita argyrosperma as revealed by the genome of its wild relative.</title>
        <authorList>
            <person name="Barrera-Redondo J."/>
            <person name="Sanchez-de la Vega G."/>
            <person name="Aguirre-Liguori J.A."/>
            <person name="Castellanos-Morales G."/>
            <person name="Gutierrez-Guerrero Y.T."/>
            <person name="Aguirre-Dugua X."/>
            <person name="Aguirre-Planter E."/>
            <person name="Tenaillon M.I."/>
            <person name="Lira-Saade R."/>
            <person name="Eguiarte L.E."/>
        </authorList>
    </citation>
    <scope>NUCLEOTIDE SEQUENCE [LARGE SCALE GENOMIC DNA]</scope>
    <source>
        <strain evidence="2">JBR-2021</strain>
    </source>
</reference>
<evidence type="ECO:0000313" key="3">
    <source>
        <dbReference type="Proteomes" id="UP000685013"/>
    </source>
</evidence>
<protein>
    <recommendedName>
        <fullName evidence="1">Phloem filament PP1 domain-containing protein</fullName>
    </recommendedName>
</protein>
<dbReference type="AlphaFoldDB" id="A0AAV6P749"/>
<dbReference type="EMBL" id="JAGKQH010000001">
    <property type="protein sequence ID" value="KAG6607542.1"/>
    <property type="molecule type" value="Genomic_DNA"/>
</dbReference>
<feature type="domain" description="Phloem filament PP1" evidence="1">
    <location>
        <begin position="39"/>
        <end position="87"/>
    </location>
</feature>
<feature type="non-terminal residue" evidence="2">
    <location>
        <position position="1"/>
    </location>
</feature>